<evidence type="ECO:0000313" key="5">
    <source>
        <dbReference type="Proteomes" id="UP001259492"/>
    </source>
</evidence>
<organism evidence="4 5">
    <name type="scientific">Microcosmobacter mediterraneus</name>
    <dbReference type="NCBI Taxonomy" id="3075607"/>
    <lineage>
        <taxon>Bacteria</taxon>
        <taxon>Pseudomonadati</taxon>
        <taxon>Bacteroidota</taxon>
        <taxon>Flavobacteriia</taxon>
        <taxon>Flavobacteriales</taxon>
        <taxon>Flavobacteriaceae</taxon>
        <taxon>Microcosmobacter</taxon>
    </lineage>
</organism>
<dbReference type="Pfam" id="PF18962">
    <property type="entry name" value="Por_Secre_tail"/>
    <property type="match status" value="1"/>
</dbReference>
<dbReference type="RefSeq" id="WP_311425858.1">
    <property type="nucleotide sequence ID" value="NZ_JAVRIA010000001.1"/>
</dbReference>
<comment type="caution">
    <text evidence="4">The sequence shown here is derived from an EMBL/GenBank/DDBJ whole genome shotgun (WGS) entry which is preliminary data.</text>
</comment>
<keyword evidence="1 2" id="KW-0732">Signal</keyword>
<feature type="chain" id="PRO_5047140264" evidence="2">
    <location>
        <begin position="22"/>
        <end position="262"/>
    </location>
</feature>
<evidence type="ECO:0000256" key="1">
    <source>
        <dbReference type="ARBA" id="ARBA00022729"/>
    </source>
</evidence>
<evidence type="ECO:0000313" key="4">
    <source>
        <dbReference type="EMBL" id="MDT0557084.1"/>
    </source>
</evidence>
<gene>
    <name evidence="4" type="ORF">RM697_00405</name>
</gene>
<evidence type="ECO:0000256" key="2">
    <source>
        <dbReference type="SAM" id="SignalP"/>
    </source>
</evidence>
<name>A0ABU2YHB1_9FLAO</name>
<dbReference type="Proteomes" id="UP001259492">
    <property type="component" value="Unassembled WGS sequence"/>
</dbReference>
<dbReference type="InterPro" id="IPR026444">
    <property type="entry name" value="Secre_tail"/>
</dbReference>
<accession>A0ABU2YHB1</accession>
<dbReference type="NCBIfam" id="TIGR04183">
    <property type="entry name" value="Por_Secre_tail"/>
    <property type="match status" value="1"/>
</dbReference>
<feature type="domain" description="Secretion system C-terminal sorting" evidence="3">
    <location>
        <begin position="196"/>
        <end position="260"/>
    </location>
</feature>
<keyword evidence="5" id="KW-1185">Reference proteome</keyword>
<dbReference type="EMBL" id="JAVRIA010000001">
    <property type="protein sequence ID" value="MDT0557084.1"/>
    <property type="molecule type" value="Genomic_DNA"/>
</dbReference>
<evidence type="ECO:0000259" key="3">
    <source>
        <dbReference type="Pfam" id="PF18962"/>
    </source>
</evidence>
<sequence>MKKNYTLLVFMLISSLGFSQGYEFALQHNGGYTFSVIATPDFDATDTDISDIGFALMLPAGNADVTNVSDFNARVWGTTEFTAAQLTGLGLGDGTRDGFLMNLPPGQTILSHSNGVPFTLVSFEVSNMPTAGVLEILLNTDPIAQGLGGAVDSFYNANIDMTTTQNYFAGITSGMESFMFSLLNVEEVTNNLELSVYPNPTKDRVTIQTEMLLDHVELYDITGKRIAIFYTKDINVSNLNSGVYLMKIRLENATVVKRVVKE</sequence>
<proteinExistence type="predicted"/>
<reference evidence="4 5" key="1">
    <citation type="submission" date="2023-09" db="EMBL/GenBank/DDBJ databases">
        <authorList>
            <person name="Rey-Velasco X."/>
        </authorList>
    </citation>
    <scope>NUCLEOTIDE SEQUENCE [LARGE SCALE GENOMIC DNA]</scope>
    <source>
        <strain evidence="4 5">W332</strain>
    </source>
</reference>
<feature type="signal peptide" evidence="2">
    <location>
        <begin position="1"/>
        <end position="21"/>
    </location>
</feature>
<protein>
    <submittedName>
        <fullName evidence="4">T9SS type A sorting domain-containing protein</fullName>
    </submittedName>
</protein>